<accession>A0AAU9QJ45</accession>
<evidence type="ECO:0000313" key="1">
    <source>
        <dbReference type="EMBL" id="CAH1573954.1"/>
    </source>
</evidence>
<proteinExistence type="predicted"/>
<dbReference type="EMBL" id="CAKMUD010000024">
    <property type="protein sequence ID" value="CAH1573954.1"/>
    <property type="molecule type" value="Genomic_DNA"/>
</dbReference>
<protein>
    <submittedName>
        <fullName evidence="1">Uncharacterized protein</fullName>
    </submittedName>
</protein>
<comment type="caution">
    <text evidence="1">The sequence shown here is derived from an EMBL/GenBank/DDBJ whole genome shotgun (WGS) entry which is preliminary data.</text>
</comment>
<dbReference type="AlphaFoldDB" id="A0AAU9QJ45"/>
<organism evidence="1 2">
    <name type="scientific">Vibrio jasicida</name>
    <dbReference type="NCBI Taxonomy" id="766224"/>
    <lineage>
        <taxon>Bacteria</taxon>
        <taxon>Pseudomonadati</taxon>
        <taxon>Pseudomonadota</taxon>
        <taxon>Gammaproteobacteria</taxon>
        <taxon>Vibrionales</taxon>
        <taxon>Vibrionaceae</taxon>
        <taxon>Vibrio</taxon>
    </lineage>
</organism>
<dbReference type="Proteomes" id="UP001295462">
    <property type="component" value="Unassembled WGS sequence"/>
</dbReference>
<name>A0AAU9QJ45_9VIBR</name>
<evidence type="ECO:0000313" key="2">
    <source>
        <dbReference type="Proteomes" id="UP001295462"/>
    </source>
</evidence>
<reference evidence="1" key="1">
    <citation type="submission" date="2022-01" db="EMBL/GenBank/DDBJ databases">
        <authorList>
            <person name="Lagorce A."/>
        </authorList>
    </citation>
    <scope>NUCLEOTIDE SEQUENCE</scope>
    <source>
        <strain evidence="1">Th15_F1_A12</strain>
    </source>
</reference>
<gene>
    <name evidence="1" type="ORF">THF1A12_120167</name>
</gene>
<dbReference type="RefSeq" id="WP_146074496.1">
    <property type="nucleotide sequence ID" value="NZ_CAKMTZ010000035.1"/>
</dbReference>
<sequence>MQRNKLVPVEYEQVKAQLQLALVDYDPVAEIQSGDARCYLFNDTALLLRLEDGELVVVGLTGDAVETSLFLNSAALQVKGIQSIRFHTRRIALKRLLERHGLTVEQRGLDREDYYILGVNCGR</sequence>